<dbReference type="Gene3D" id="1.10.630.10">
    <property type="entry name" value="Cytochrome P450"/>
    <property type="match status" value="1"/>
</dbReference>
<dbReference type="GO" id="GO:0004497">
    <property type="term" value="F:monooxygenase activity"/>
    <property type="evidence" value="ECO:0007669"/>
    <property type="project" value="UniProtKB-KW"/>
</dbReference>
<gene>
    <name evidence="8" type="ORF">SAMN05421507_103487</name>
</gene>
<evidence type="ECO:0000256" key="3">
    <source>
        <dbReference type="ARBA" id="ARBA00022723"/>
    </source>
</evidence>
<keyword evidence="5 7" id="KW-0408">Iron</keyword>
<dbReference type="PROSITE" id="PS00086">
    <property type="entry name" value="CYTOCHROME_P450"/>
    <property type="match status" value="1"/>
</dbReference>
<dbReference type="GO" id="GO:0016705">
    <property type="term" value="F:oxidoreductase activity, acting on paired donors, with incorporation or reduction of molecular oxygen"/>
    <property type="evidence" value="ECO:0007669"/>
    <property type="project" value="InterPro"/>
</dbReference>
<dbReference type="FunFam" id="1.10.630.10:FF:000018">
    <property type="entry name" value="Cytochrome P450 monooxygenase"/>
    <property type="match status" value="1"/>
</dbReference>
<dbReference type="Proteomes" id="UP000199691">
    <property type="component" value="Unassembled WGS sequence"/>
</dbReference>
<protein>
    <recommendedName>
        <fullName evidence="10">Cytochrome P450</fullName>
    </recommendedName>
</protein>
<evidence type="ECO:0000256" key="7">
    <source>
        <dbReference type="RuleBase" id="RU000461"/>
    </source>
</evidence>
<name>A0A1H0LX90_9PSEU</name>
<keyword evidence="6 7" id="KW-0503">Monooxygenase</keyword>
<keyword evidence="9" id="KW-1185">Reference proteome</keyword>
<proteinExistence type="inferred from homology"/>
<evidence type="ECO:0000256" key="5">
    <source>
        <dbReference type="ARBA" id="ARBA00023004"/>
    </source>
</evidence>
<keyword evidence="2 7" id="KW-0349">Heme</keyword>
<evidence type="ECO:0000256" key="1">
    <source>
        <dbReference type="ARBA" id="ARBA00010617"/>
    </source>
</evidence>
<evidence type="ECO:0000256" key="2">
    <source>
        <dbReference type="ARBA" id="ARBA00022617"/>
    </source>
</evidence>
<dbReference type="GO" id="GO:0005506">
    <property type="term" value="F:iron ion binding"/>
    <property type="evidence" value="ECO:0007669"/>
    <property type="project" value="InterPro"/>
</dbReference>
<dbReference type="PANTHER" id="PTHR46696">
    <property type="entry name" value="P450, PUTATIVE (EUROFUNG)-RELATED"/>
    <property type="match status" value="1"/>
</dbReference>
<dbReference type="EMBL" id="FNIX01000003">
    <property type="protein sequence ID" value="SDO72703.1"/>
    <property type="molecule type" value="Genomic_DNA"/>
</dbReference>
<comment type="similarity">
    <text evidence="1 7">Belongs to the cytochrome P450 family.</text>
</comment>
<dbReference type="AlphaFoldDB" id="A0A1H0LX90"/>
<evidence type="ECO:0000256" key="4">
    <source>
        <dbReference type="ARBA" id="ARBA00023002"/>
    </source>
</evidence>
<dbReference type="PANTHER" id="PTHR46696:SF6">
    <property type="entry name" value="P450, PUTATIVE (EUROFUNG)-RELATED"/>
    <property type="match status" value="1"/>
</dbReference>
<evidence type="ECO:0008006" key="10">
    <source>
        <dbReference type="Google" id="ProtNLM"/>
    </source>
</evidence>
<dbReference type="PRINTS" id="PR00359">
    <property type="entry name" value="BP450"/>
</dbReference>
<evidence type="ECO:0000313" key="9">
    <source>
        <dbReference type="Proteomes" id="UP000199691"/>
    </source>
</evidence>
<dbReference type="PRINTS" id="PR00385">
    <property type="entry name" value="P450"/>
</dbReference>
<dbReference type="GO" id="GO:0020037">
    <property type="term" value="F:heme binding"/>
    <property type="evidence" value="ECO:0007669"/>
    <property type="project" value="InterPro"/>
</dbReference>
<evidence type="ECO:0000256" key="6">
    <source>
        <dbReference type="ARBA" id="ARBA00023033"/>
    </source>
</evidence>
<dbReference type="InterPro" id="IPR001128">
    <property type="entry name" value="Cyt_P450"/>
</dbReference>
<dbReference type="InterPro" id="IPR017972">
    <property type="entry name" value="Cyt_P450_CS"/>
</dbReference>
<dbReference type="SUPFAM" id="SSF48264">
    <property type="entry name" value="Cytochrome P450"/>
    <property type="match status" value="1"/>
</dbReference>
<keyword evidence="3 7" id="KW-0479">Metal-binding</keyword>
<dbReference type="RefSeq" id="WP_245733400.1">
    <property type="nucleotide sequence ID" value="NZ_FNIX01000003.1"/>
</dbReference>
<keyword evidence="4 7" id="KW-0560">Oxidoreductase</keyword>
<dbReference type="CDD" id="cd11078">
    <property type="entry name" value="CYP130-like"/>
    <property type="match status" value="1"/>
</dbReference>
<dbReference type="InterPro" id="IPR036396">
    <property type="entry name" value="Cyt_P450_sf"/>
</dbReference>
<sequence>MLNSSTGRCPVQGRFDPLAPGYIADPYPALATLREEAPVFYEPRLDMWPVTRHEDVKRILTDHESFSGAITQTPFYPLAEEAKEILDAGFHATPTVSNCDPPKHTRVRAFNVKAFSARRVAGLEPVIRAYTTELLDAVASRSRFDLVRELTAPLPAKIVFSLIGFPESDSEALKALALNRMAFTWGRSTKDEQVRIAGRMVEYWRYCTDFVAARKEDLRDDFTSDLLRSHLADPAALSVEEIVNVIHAVSFAGHETTTNASSSTLQRLLAHREQWEEICADPSLIPNAVEEGLRFDPSLHTWRKITTREVDIGGVTVPAGAKLLLLIGSANHDPARFPDPDQFDVHRSNSQQHLTFGRGIHACFGAPLARLEMRVMLEELTARLPHLRLAADEVVRYHENACFRGPVQLWVDNPSPA</sequence>
<accession>A0A1H0LX90</accession>
<dbReference type="InterPro" id="IPR002397">
    <property type="entry name" value="Cyt_P450_B"/>
</dbReference>
<dbReference type="Pfam" id="PF00067">
    <property type="entry name" value="p450"/>
    <property type="match status" value="1"/>
</dbReference>
<dbReference type="STRING" id="641025.SAMN05421507_103487"/>
<reference evidence="9" key="1">
    <citation type="submission" date="2016-10" db="EMBL/GenBank/DDBJ databases">
        <authorList>
            <person name="Varghese N."/>
            <person name="Submissions S."/>
        </authorList>
    </citation>
    <scope>NUCLEOTIDE SEQUENCE [LARGE SCALE GENOMIC DNA]</scope>
    <source>
        <strain evidence="9">CGMCC 4.6609</strain>
    </source>
</reference>
<organism evidence="8 9">
    <name type="scientific">Lentzea jiangxiensis</name>
    <dbReference type="NCBI Taxonomy" id="641025"/>
    <lineage>
        <taxon>Bacteria</taxon>
        <taxon>Bacillati</taxon>
        <taxon>Actinomycetota</taxon>
        <taxon>Actinomycetes</taxon>
        <taxon>Pseudonocardiales</taxon>
        <taxon>Pseudonocardiaceae</taxon>
        <taxon>Lentzea</taxon>
    </lineage>
</organism>
<evidence type="ECO:0000313" key="8">
    <source>
        <dbReference type="EMBL" id="SDO72703.1"/>
    </source>
</evidence>